<dbReference type="SMART" id="SM00321">
    <property type="entry name" value="WSC"/>
    <property type="match status" value="2"/>
</dbReference>
<dbReference type="PANTHER" id="PTHR45964:SF5">
    <property type="entry name" value="WSCD FAMILY MEMBER CG9164"/>
    <property type="match status" value="1"/>
</dbReference>
<feature type="compositionally biased region" description="Low complexity" evidence="2">
    <location>
        <begin position="234"/>
        <end position="279"/>
    </location>
</feature>
<feature type="compositionally biased region" description="Low complexity" evidence="2">
    <location>
        <begin position="216"/>
        <end position="227"/>
    </location>
</feature>
<feature type="region of interest" description="Disordered" evidence="2">
    <location>
        <begin position="574"/>
        <end position="594"/>
    </location>
</feature>
<name>A0AAN8RG88_9PEZI</name>
<feature type="chain" id="PRO_5042887715" description="WSC domain-containing protein" evidence="3">
    <location>
        <begin position="19"/>
        <end position="934"/>
    </location>
</feature>
<feature type="domain" description="WSC" evidence="4">
    <location>
        <begin position="366"/>
        <end position="458"/>
    </location>
</feature>
<accession>A0AAN8RG88</accession>
<protein>
    <recommendedName>
        <fullName evidence="4">WSC domain-containing protein</fullName>
    </recommendedName>
</protein>
<dbReference type="InterPro" id="IPR051589">
    <property type="entry name" value="Sialate-O-sulfotransferase"/>
</dbReference>
<dbReference type="PROSITE" id="PS51212">
    <property type="entry name" value="WSC"/>
    <property type="match status" value="2"/>
</dbReference>
<dbReference type="PANTHER" id="PTHR45964">
    <property type="entry name" value="WSCD FAMILY MEMBER CG9164"/>
    <property type="match status" value="1"/>
</dbReference>
<dbReference type="EMBL" id="JAVHNR010000007">
    <property type="protein sequence ID" value="KAK6337179.1"/>
    <property type="molecule type" value="Genomic_DNA"/>
</dbReference>
<keyword evidence="1" id="KW-0677">Repeat</keyword>
<dbReference type="Proteomes" id="UP001313282">
    <property type="component" value="Unassembled WGS sequence"/>
</dbReference>
<feature type="signal peptide" evidence="3">
    <location>
        <begin position="1"/>
        <end position="18"/>
    </location>
</feature>
<dbReference type="AlphaFoldDB" id="A0AAN8RG88"/>
<reference evidence="5 6" key="1">
    <citation type="submission" date="2019-10" db="EMBL/GenBank/DDBJ databases">
        <authorList>
            <person name="Palmer J.M."/>
        </authorList>
    </citation>
    <scope>NUCLEOTIDE SEQUENCE [LARGE SCALE GENOMIC DNA]</scope>
    <source>
        <strain evidence="5 6">TWF718</strain>
    </source>
</reference>
<feature type="compositionally biased region" description="Low complexity" evidence="2">
    <location>
        <begin position="341"/>
        <end position="367"/>
    </location>
</feature>
<organism evidence="5 6">
    <name type="scientific">Orbilia javanica</name>
    <dbReference type="NCBI Taxonomy" id="47235"/>
    <lineage>
        <taxon>Eukaryota</taxon>
        <taxon>Fungi</taxon>
        <taxon>Dikarya</taxon>
        <taxon>Ascomycota</taxon>
        <taxon>Pezizomycotina</taxon>
        <taxon>Orbiliomycetes</taxon>
        <taxon>Orbiliales</taxon>
        <taxon>Orbiliaceae</taxon>
        <taxon>Orbilia</taxon>
    </lineage>
</organism>
<feature type="region of interest" description="Disordered" evidence="2">
    <location>
        <begin position="174"/>
        <end position="368"/>
    </location>
</feature>
<dbReference type="InterPro" id="IPR002889">
    <property type="entry name" value="WSC_carb-bd"/>
</dbReference>
<feature type="compositionally biased region" description="Low complexity" evidence="2">
    <location>
        <begin position="304"/>
        <end position="331"/>
    </location>
</feature>
<evidence type="ECO:0000313" key="6">
    <source>
        <dbReference type="Proteomes" id="UP001313282"/>
    </source>
</evidence>
<evidence type="ECO:0000256" key="3">
    <source>
        <dbReference type="SAM" id="SignalP"/>
    </source>
</evidence>
<dbReference type="Pfam" id="PF01822">
    <property type="entry name" value="WSC"/>
    <property type="match status" value="2"/>
</dbReference>
<evidence type="ECO:0000313" key="5">
    <source>
        <dbReference type="EMBL" id="KAK6337179.1"/>
    </source>
</evidence>
<feature type="compositionally biased region" description="Polar residues" evidence="2">
    <location>
        <begin position="174"/>
        <end position="183"/>
    </location>
</feature>
<evidence type="ECO:0000256" key="1">
    <source>
        <dbReference type="ARBA" id="ARBA00022737"/>
    </source>
</evidence>
<proteinExistence type="predicted"/>
<keyword evidence="6" id="KW-1185">Reference proteome</keyword>
<evidence type="ECO:0000259" key="4">
    <source>
        <dbReference type="PROSITE" id="PS51212"/>
    </source>
</evidence>
<keyword evidence="3" id="KW-0732">Signal</keyword>
<feature type="domain" description="WSC" evidence="4">
    <location>
        <begin position="475"/>
        <end position="569"/>
    </location>
</feature>
<gene>
    <name evidence="5" type="ORF">TWF718_009962</name>
</gene>
<feature type="compositionally biased region" description="Low complexity" evidence="2">
    <location>
        <begin position="184"/>
        <end position="202"/>
    </location>
</feature>
<sequence>MHFLNLLPLLPLLPLSFASPLLQDSNLNIKKHLYRRQASTTTSVHPCNADLVLRALRNTANLAEALTFCGAYISVTSTTTISVPTTAISTETAVTTVFYKRGDGSYASYVPEESDSYEEMIRRRGEGDEVAYPSWLAATVPASRVTSACKCLTLPEISTTVLVTKYVTEVVTSTDSVKTSAPCTRTATSSSKATASTTATSGGEDEGDQEVGGNGNSSSTTSSTTTGEGHEDTTSSTTTNTSSTTTTTSSTTTSTTTTTTSEESEETTTSSTTSTTTTSQEPDATGGSEDPNTTTTEDERGGEEPTSTTSEEPGVEPTTTEEPQPDTTTSEGPQPTESDDPSPNGGSSTTSTTSSTTTTTSQTGTPTVYLGCYIDGISGKALRYQYANDSLTPSVCADICSSHGYSYYGVEYSRECYCDNTLNSASFQVLSEECDMTCAGDATQTCGGRDRINIYTFDTSVEGRDEPDVQNDDIEYTSMGCYQEPESGKALSKVFSSGSMTHELCQYYCWSLGQAKFAGVEYGRECWCGDDLNPGATPASSQSNCNVPCAGDNSKTCGAGGYIELYSSGLPLPTTTSSSSSTSTTSSTSSTTTTSTVTTIGTAAFATPTGVCNPVEWSPATGYNFHFTSNDALSQWIVSGVSTSVTTYFVSGNVNPFALQLLFTGSSTVTLSRIIPVTAGISYSISWNTYSPDISLSISAVSDSSVSDIIAPSTSFSSKELIITPTVDSLTLSISIPGVPDAEVIIDAVDIRPISAGTYTPPTLGSEIALVNFQSGDDASQGVSYVGNIVETITPLGAGTLGYTTGTSEDVSAREIEFGPVPFTSSTVTYTVAASLSSFPGNDNQWVLQTKVKSRKSNGCFVGIKYSGNTVGRTPLSGCQGIWEDIKSVPFVIAEGASGDVVVTVECGSGGFAAEVEVDNIALRVVEGMIVKRF</sequence>
<comment type="caution">
    <text evidence="5">The sequence shown here is derived from an EMBL/GenBank/DDBJ whole genome shotgun (WGS) entry which is preliminary data.</text>
</comment>
<evidence type="ECO:0000256" key="2">
    <source>
        <dbReference type="SAM" id="MobiDB-lite"/>
    </source>
</evidence>